<evidence type="ECO:0000313" key="8">
    <source>
        <dbReference type="EMBL" id="EQB61515.1"/>
    </source>
</evidence>
<dbReference type="Gene3D" id="1.20.120.720">
    <property type="entry name" value="Myosin VI head, motor domain, U50 subdomain"/>
    <property type="match status" value="1"/>
</dbReference>
<evidence type="ECO:0000256" key="2">
    <source>
        <dbReference type="ARBA" id="ARBA00022840"/>
    </source>
</evidence>
<keyword evidence="9" id="KW-1185">Reference proteome</keyword>
<reference evidence="8 9" key="1">
    <citation type="journal article" date="2013" name="BMC Genomics">
        <title>Genome sequencing and comparative genomics of honey bee microsporidia, Nosema apis reveal novel insights into host-parasite interactions.</title>
        <authorList>
            <person name="Chen Yp."/>
            <person name="Pettis J.S."/>
            <person name="Zhao Y."/>
            <person name="Liu X."/>
            <person name="Tallon L.J."/>
            <person name="Sadzewicz L.D."/>
            <person name="Li R."/>
            <person name="Zheng H."/>
            <person name="Huang S."/>
            <person name="Zhang X."/>
            <person name="Hamilton M.C."/>
            <person name="Pernal S.F."/>
            <person name="Melathopoulos A.P."/>
            <person name="Yan X."/>
            <person name="Evans J.D."/>
        </authorList>
    </citation>
    <scope>NUCLEOTIDE SEQUENCE [LARGE SCALE GENOMIC DNA]</scope>
    <source>
        <strain evidence="8 9">BRL 01</strain>
    </source>
</reference>
<evidence type="ECO:0000256" key="1">
    <source>
        <dbReference type="ARBA" id="ARBA00022741"/>
    </source>
</evidence>
<comment type="similarity">
    <text evidence="6">Belongs to the TRAFAC class myosin-kinesin ATPase superfamily. Myosin family.</text>
</comment>
<dbReference type="VEuPathDB" id="MicrosporidiaDB:NAPIS_ORF00919"/>
<evidence type="ECO:0000259" key="7">
    <source>
        <dbReference type="PROSITE" id="PS51456"/>
    </source>
</evidence>
<accession>T0MKL9</accession>
<keyword evidence="1 6" id="KW-0547">Nucleotide-binding</keyword>
<evidence type="ECO:0000256" key="4">
    <source>
        <dbReference type="ARBA" id="ARBA00023175"/>
    </source>
</evidence>
<dbReference type="EMBL" id="KE647132">
    <property type="protein sequence ID" value="EQB61515.1"/>
    <property type="molecule type" value="Genomic_DNA"/>
</dbReference>
<evidence type="ECO:0000256" key="3">
    <source>
        <dbReference type="ARBA" id="ARBA00023123"/>
    </source>
</evidence>
<dbReference type="OrthoDB" id="6108017at2759"/>
<dbReference type="SMART" id="SM00242">
    <property type="entry name" value="MYSc"/>
    <property type="match status" value="1"/>
</dbReference>
<evidence type="ECO:0000313" key="9">
    <source>
        <dbReference type="Proteomes" id="UP000053780"/>
    </source>
</evidence>
<dbReference type="Gene3D" id="3.40.850.10">
    <property type="entry name" value="Kinesin motor domain"/>
    <property type="match status" value="2"/>
</dbReference>
<dbReference type="Pfam" id="PF00063">
    <property type="entry name" value="Myosin_head"/>
    <property type="match status" value="1"/>
</dbReference>
<dbReference type="Proteomes" id="UP000053780">
    <property type="component" value="Unassembled WGS sequence"/>
</dbReference>
<evidence type="ECO:0000256" key="6">
    <source>
        <dbReference type="PROSITE-ProRule" id="PRU00782"/>
    </source>
</evidence>
<dbReference type="AlphaFoldDB" id="T0MKL9"/>
<feature type="domain" description="Myosin motor" evidence="7">
    <location>
        <begin position="4"/>
        <end position="631"/>
    </location>
</feature>
<dbReference type="GO" id="GO:0005524">
    <property type="term" value="F:ATP binding"/>
    <property type="evidence" value="ECO:0007669"/>
    <property type="project" value="UniProtKB-UniRule"/>
</dbReference>
<dbReference type="GO" id="GO:0016020">
    <property type="term" value="C:membrane"/>
    <property type="evidence" value="ECO:0007669"/>
    <property type="project" value="TreeGrafter"/>
</dbReference>
<keyword evidence="4 6" id="KW-0505">Motor protein</keyword>
<dbReference type="SUPFAM" id="SSF52540">
    <property type="entry name" value="P-loop containing nucleoside triphosphate hydrolases"/>
    <property type="match status" value="2"/>
</dbReference>
<feature type="binding site" evidence="6">
    <location>
        <begin position="196"/>
        <end position="203"/>
    </location>
    <ligand>
        <name>ATP</name>
        <dbReference type="ChEBI" id="CHEBI:30616"/>
    </ligand>
</feature>
<dbReference type="GO" id="GO:0000146">
    <property type="term" value="F:microfilament motor activity"/>
    <property type="evidence" value="ECO:0007669"/>
    <property type="project" value="TreeGrafter"/>
</dbReference>
<dbReference type="GO" id="GO:0007015">
    <property type="term" value="P:actin filament organization"/>
    <property type="evidence" value="ECO:0007669"/>
    <property type="project" value="TreeGrafter"/>
</dbReference>
<dbReference type="PANTHER" id="PTHR13140:SF706">
    <property type="entry name" value="DILUTE CLASS UNCONVENTIONAL MYOSIN, ISOFORM C"/>
    <property type="match status" value="1"/>
</dbReference>
<organism evidence="8 9">
    <name type="scientific">Vairimorpha apis BRL 01</name>
    <dbReference type="NCBI Taxonomy" id="1037528"/>
    <lineage>
        <taxon>Eukaryota</taxon>
        <taxon>Fungi</taxon>
        <taxon>Fungi incertae sedis</taxon>
        <taxon>Microsporidia</taxon>
        <taxon>Nosematidae</taxon>
        <taxon>Vairimorpha</taxon>
    </lineage>
</organism>
<dbReference type="GO" id="GO:0005737">
    <property type="term" value="C:cytoplasm"/>
    <property type="evidence" value="ECO:0007669"/>
    <property type="project" value="TreeGrafter"/>
</dbReference>
<dbReference type="GO" id="GO:0016459">
    <property type="term" value="C:myosin complex"/>
    <property type="evidence" value="ECO:0007669"/>
    <property type="project" value="UniProtKB-KW"/>
</dbReference>
<gene>
    <name evidence="8" type="ORF">NAPIS_ORF00919</name>
</gene>
<keyword evidence="3 6" id="KW-0518">Myosin</keyword>
<comment type="caution">
    <text evidence="6">Lacks conserved residue(s) required for the propagation of feature annotation.</text>
</comment>
<keyword evidence="2 6" id="KW-0067">ATP-binding</keyword>
<dbReference type="HOGENOM" id="CLU_433518_0_0_1"/>
<dbReference type="PROSITE" id="PS51456">
    <property type="entry name" value="MYOSIN_MOTOR"/>
    <property type="match status" value="1"/>
</dbReference>
<proteinExistence type="inferred from homology"/>
<dbReference type="InterPro" id="IPR036961">
    <property type="entry name" value="Kinesin_motor_dom_sf"/>
</dbReference>
<evidence type="ECO:0000256" key="5">
    <source>
        <dbReference type="ARBA" id="ARBA00023203"/>
    </source>
</evidence>
<sequence length="631" mass="73908">MKHKDTDDLCTIEDVQEDTFVDILYDRFINKCTYTHAGAILISVNPYTYECNGKLKFGNGCEKDLDYEGNILDKYEEIKYEYNNEKEKDFKCNINKEKDFKCDINEENDNEYNNYCNNEYTSNNNFNNNNNNNEYNNNNNTTNQFINTYNNNNTTSKFNNEYKTTQINYQTNISLLNTLADDSLSSKTPTTIIISGESGSGKTENTKHLLNYLITKTNTTYQISEYLYSLNVVLECMGNARTVLNDNSSRVGKMIRLCIDDEIVSIKVETYLLEQFRVSQQDKCEYNFHVFYIFVEWSISEGKVFNNEDVINDKEIINEENINNEKFLYEENINNESFNDKYNMCEEKINEDNVKKNIIVNSENNTNKNIVNNENNTNKNIIFTNENNTKKNIINNENYTNKNIYNENIYEEFINDKVTRNYQINKEHQKNTSLLQNNDFFTNTKNPKFNFTWHQFEKALKFLKINSTNYIKDILLSIILLGKIKDNQSIYIKQVEHKLKINLYDILFKKELKVKDEVIVIDNSVNEFISVRDGLARQLYCQLFEFIVRRINKCGSSKGIGKEGISKCTLNEENEEIDICNKVNINKSSKNKDNDICSNKENFNKSSKVNISNEDNDICSDKEIIKTPPQT</sequence>
<protein>
    <submittedName>
        <fullName evidence="8">Myosin-like protein</fullName>
    </submittedName>
</protein>
<dbReference type="PANTHER" id="PTHR13140">
    <property type="entry name" value="MYOSIN"/>
    <property type="match status" value="1"/>
</dbReference>
<keyword evidence="5 6" id="KW-0009">Actin-binding</keyword>
<dbReference type="InterPro" id="IPR027417">
    <property type="entry name" value="P-loop_NTPase"/>
</dbReference>
<dbReference type="InterPro" id="IPR001609">
    <property type="entry name" value="Myosin_head_motor_dom-like"/>
</dbReference>
<name>T0MKL9_9MICR</name>
<dbReference type="GO" id="GO:0051015">
    <property type="term" value="F:actin filament binding"/>
    <property type="evidence" value="ECO:0007669"/>
    <property type="project" value="TreeGrafter"/>
</dbReference>